<feature type="transmembrane region" description="Helical" evidence="2">
    <location>
        <begin position="37"/>
        <end position="57"/>
    </location>
</feature>
<protein>
    <submittedName>
        <fullName evidence="4">Uncharacterized protein</fullName>
    </submittedName>
</protein>
<evidence type="ECO:0000256" key="2">
    <source>
        <dbReference type="SAM" id="Phobius"/>
    </source>
</evidence>
<feature type="compositionally biased region" description="Basic and acidic residues" evidence="1">
    <location>
        <begin position="67"/>
        <end position="81"/>
    </location>
</feature>
<sequence length="338" mass="37498">CSKYSQSKFEMEDGNYASLSDGFITVRMHRWRRLMGVMLATAIIVTAIFAVSVLALLRKSPQSQTTAKEENRTPMTRKENDVPLAKSKSSLVLRLMSDQLQNTTLNEMMVKSSGPINVSVRNETTVGAPVAPMNGSGNWIHRWDLSTAAGNSNNEVFTSKTSPEILATKLPPLLLASTPLTKTTTGHLAAETTFLTPKRHRPNYDENATTMVTGATTIEPSPLTLESDDAAAIYNTSIGSKIYGTAQVTTSSKTMQAALLLSTFVMQRSTSPTVSDTETNRAKNQQFSGLSFRTNQIERRLRSNVRNHLRRRRLQQRLRELFQRQQSPRVTSAPITDM</sequence>
<evidence type="ECO:0000256" key="1">
    <source>
        <dbReference type="SAM" id="MobiDB-lite"/>
    </source>
</evidence>
<evidence type="ECO:0000313" key="3">
    <source>
        <dbReference type="Proteomes" id="UP000887569"/>
    </source>
</evidence>
<organism evidence="3 4">
    <name type="scientific">Parascaris univalens</name>
    <name type="common">Nematode worm</name>
    <dbReference type="NCBI Taxonomy" id="6257"/>
    <lineage>
        <taxon>Eukaryota</taxon>
        <taxon>Metazoa</taxon>
        <taxon>Ecdysozoa</taxon>
        <taxon>Nematoda</taxon>
        <taxon>Chromadorea</taxon>
        <taxon>Rhabditida</taxon>
        <taxon>Spirurina</taxon>
        <taxon>Ascaridomorpha</taxon>
        <taxon>Ascaridoidea</taxon>
        <taxon>Ascarididae</taxon>
        <taxon>Parascaris</taxon>
    </lineage>
</organism>
<evidence type="ECO:0000313" key="4">
    <source>
        <dbReference type="WBParaSite" id="PgR093_g009_t01"/>
    </source>
</evidence>
<keyword evidence="2" id="KW-1133">Transmembrane helix</keyword>
<keyword evidence="2" id="KW-0812">Transmembrane</keyword>
<name>A0A915C6M9_PARUN</name>
<proteinExistence type="predicted"/>
<dbReference type="WBParaSite" id="PgR093_g009_t01">
    <property type="protein sequence ID" value="PgR093_g009_t01"/>
    <property type="gene ID" value="PgR093_g009"/>
</dbReference>
<keyword evidence="2" id="KW-0472">Membrane</keyword>
<accession>A0A915C6M9</accession>
<dbReference type="AlphaFoldDB" id="A0A915C6M9"/>
<feature type="region of interest" description="Disordered" evidence="1">
    <location>
        <begin position="61"/>
        <end position="82"/>
    </location>
</feature>
<keyword evidence="3" id="KW-1185">Reference proteome</keyword>
<dbReference type="Proteomes" id="UP000887569">
    <property type="component" value="Unplaced"/>
</dbReference>
<reference evidence="4" key="1">
    <citation type="submission" date="2022-11" db="UniProtKB">
        <authorList>
            <consortium name="WormBaseParasite"/>
        </authorList>
    </citation>
    <scope>IDENTIFICATION</scope>
</reference>